<protein>
    <submittedName>
        <fullName evidence="3">Gametogenetin-like</fullName>
    </submittedName>
</protein>
<feature type="region of interest" description="Disordered" evidence="1">
    <location>
        <begin position="338"/>
        <end position="366"/>
    </location>
</feature>
<organism evidence="2 3">
    <name type="scientific">Odocoileus virginianus</name>
    <name type="common">White-tailed deer</name>
    <dbReference type="NCBI Taxonomy" id="9874"/>
    <lineage>
        <taxon>Eukaryota</taxon>
        <taxon>Metazoa</taxon>
        <taxon>Chordata</taxon>
        <taxon>Craniata</taxon>
        <taxon>Vertebrata</taxon>
        <taxon>Euteleostomi</taxon>
        <taxon>Mammalia</taxon>
        <taxon>Eutheria</taxon>
        <taxon>Laurasiatheria</taxon>
        <taxon>Artiodactyla</taxon>
        <taxon>Ruminantia</taxon>
        <taxon>Pecora</taxon>
        <taxon>Cervidae</taxon>
        <taxon>Odocoileinae</taxon>
        <taxon>Odocoileus</taxon>
    </lineage>
</organism>
<feature type="compositionally biased region" description="Low complexity" evidence="1">
    <location>
        <begin position="128"/>
        <end position="138"/>
    </location>
</feature>
<feature type="compositionally biased region" description="Basic and acidic residues" evidence="1">
    <location>
        <begin position="1"/>
        <end position="32"/>
    </location>
</feature>
<reference evidence="2" key="1">
    <citation type="journal article" date="2022" name="J. Hered.">
        <title>A De Novo Chromosome-Level Genome Assembly of the White-Tailed Deer, Odocoileus Virginianus.</title>
        <authorList>
            <person name="London E.W."/>
            <person name="Roca A.L."/>
            <person name="Novakofski J.E."/>
            <person name="Mateus-Pinilla N.E."/>
        </authorList>
    </citation>
    <scope>NUCLEOTIDE SEQUENCE [LARGE SCALE GENOMIC DNA]</scope>
</reference>
<proteinExistence type="predicted"/>
<dbReference type="GeneID" id="139036958"/>
<evidence type="ECO:0000313" key="3">
    <source>
        <dbReference type="RefSeq" id="XP_070328904.1"/>
    </source>
</evidence>
<dbReference type="RefSeq" id="XP_070328904.1">
    <property type="nucleotide sequence ID" value="XM_070472803.1"/>
</dbReference>
<name>A0ABM4IM82_ODOVR</name>
<reference evidence="3" key="2">
    <citation type="submission" date="2025-08" db="UniProtKB">
        <authorList>
            <consortium name="RefSeq"/>
        </authorList>
    </citation>
    <scope>IDENTIFICATION</scope>
    <source>
        <tissue evidence="3">Tongue muscle</tissue>
    </source>
</reference>
<keyword evidence="2" id="KW-1185">Reference proteome</keyword>
<accession>A0ABM4IM82</accession>
<dbReference type="Proteomes" id="UP001652640">
    <property type="component" value="Chromosome 10"/>
</dbReference>
<feature type="region of interest" description="Disordered" evidence="1">
    <location>
        <begin position="1"/>
        <end position="202"/>
    </location>
</feature>
<evidence type="ECO:0000256" key="1">
    <source>
        <dbReference type="SAM" id="MobiDB-lite"/>
    </source>
</evidence>
<feature type="compositionally biased region" description="Polar residues" evidence="1">
    <location>
        <begin position="34"/>
        <end position="48"/>
    </location>
</feature>
<sequence length="366" mass="39883">MDRGRAMKRKTEDDKDQTKVIIKDTEKEKDIDQMSDQIGQTEQDQIPSSPLRFCPAPQIQWERSPLPRPPRSSPVSQLPAAPTMHHPHPTPAPQPRTTHLLLPPRPGQPTSWARSPPLAPGLRCSQRPQASGLASSAGPSPPSGPVGSPRRAPSLRLRPLLSALPEEGEGGGAALAQEKNGSGSHPLHRRRSGYRGGLNLGLRHQRADTDPRFRRRRLRLRPLPPPAAINGKMAAAALARIRAVGLRARRLAPKVPRRLSLSTNYLSSHSASRCIKVVERSRKRFSERGSRLFISGLPLPAAKGPGLRLPASAWKRKHHGLSPGLRPQTRSQPERIAFSFPLSPPSRGLGSRDLKSGLLLGEGTSS</sequence>
<evidence type="ECO:0000313" key="2">
    <source>
        <dbReference type="Proteomes" id="UP001652640"/>
    </source>
</evidence>
<gene>
    <name evidence="3" type="primary">LOC139036958</name>
</gene>
<feature type="compositionally biased region" description="Low complexity" evidence="1">
    <location>
        <begin position="145"/>
        <end position="165"/>
    </location>
</feature>